<gene>
    <name evidence="2" type="ORF">G3M78_12735</name>
</gene>
<organism evidence="2 3">
    <name type="scientific">Candidatus Nitrohelix vancouverensis</name>
    <dbReference type="NCBI Taxonomy" id="2705534"/>
    <lineage>
        <taxon>Bacteria</taxon>
        <taxon>Pseudomonadati</taxon>
        <taxon>Nitrospinota/Tectimicrobiota group</taxon>
        <taxon>Nitrospinota</taxon>
        <taxon>Nitrospinia</taxon>
        <taxon>Nitrospinales</taxon>
        <taxon>Nitrospinaceae</taxon>
        <taxon>Candidatus Nitrohelix</taxon>
    </lineage>
</organism>
<reference evidence="3" key="1">
    <citation type="submission" date="2020-02" db="EMBL/GenBank/DDBJ databases">
        <title>Genomic and physiological characterization of two novel Nitrospinaceae genera.</title>
        <authorList>
            <person name="Mueller A.J."/>
            <person name="Jung M.-Y."/>
            <person name="Strachan C.R."/>
            <person name="Herbold C.W."/>
            <person name="Kirkegaard R.H."/>
            <person name="Daims H."/>
        </authorList>
    </citation>
    <scope>NUCLEOTIDE SEQUENCE [LARGE SCALE GENOMIC DNA]</scope>
</reference>
<evidence type="ECO:0008006" key="4">
    <source>
        <dbReference type="Google" id="ProtNLM"/>
    </source>
</evidence>
<accession>A0A7T0C442</accession>
<proteinExistence type="predicted"/>
<dbReference type="KEGG" id="nva:G3M78_12735"/>
<keyword evidence="1" id="KW-0732">Signal</keyword>
<dbReference type="SUPFAM" id="SSF49503">
    <property type="entry name" value="Cupredoxins"/>
    <property type="match status" value="1"/>
</dbReference>
<feature type="signal peptide" evidence="1">
    <location>
        <begin position="1"/>
        <end position="20"/>
    </location>
</feature>
<evidence type="ECO:0000313" key="3">
    <source>
        <dbReference type="Proteomes" id="UP000594464"/>
    </source>
</evidence>
<name>A0A7T0C442_9BACT</name>
<dbReference type="SUPFAM" id="SSF49464">
    <property type="entry name" value="Carboxypeptidase regulatory domain-like"/>
    <property type="match status" value="1"/>
</dbReference>
<sequence>MRQFLTIGLTLLCFPVSTLAGSLQGTAIYSGKLQTPKPFSTGKYKKACGEHVPNDSLILDGKGLKNVVVTIEGDKLKGKSAPVTINQKDCRYEPHVVVINKDSELKITSEDPINHNIHTYSFDNDPINIMLTPQQNEYIHELEEPEIIKVECDLHAWMSAWVVVAPNGFHAVTEDKGAYKIPNLPSGKYTITAWHETLGNISKKITVSDASQTIDFDFSHLTPQESEHD</sequence>
<dbReference type="Gene3D" id="2.60.40.1120">
    <property type="entry name" value="Carboxypeptidase-like, regulatory domain"/>
    <property type="match status" value="1"/>
</dbReference>
<dbReference type="InterPro" id="IPR008972">
    <property type="entry name" value="Cupredoxin"/>
</dbReference>
<protein>
    <recommendedName>
        <fullName evidence="4">Rhamnogalacturonan lyase domain-containing protein</fullName>
    </recommendedName>
</protein>
<feature type="chain" id="PRO_5032906530" description="Rhamnogalacturonan lyase domain-containing protein" evidence="1">
    <location>
        <begin position="21"/>
        <end position="229"/>
    </location>
</feature>
<dbReference type="InterPro" id="IPR008969">
    <property type="entry name" value="CarboxyPept-like_regulatory"/>
</dbReference>
<evidence type="ECO:0000313" key="2">
    <source>
        <dbReference type="EMBL" id="QPJ66212.1"/>
    </source>
</evidence>
<dbReference type="Proteomes" id="UP000594464">
    <property type="component" value="Chromosome"/>
</dbReference>
<dbReference type="EMBL" id="CP048620">
    <property type="protein sequence ID" value="QPJ66212.1"/>
    <property type="molecule type" value="Genomic_DNA"/>
</dbReference>
<evidence type="ECO:0000256" key="1">
    <source>
        <dbReference type="SAM" id="SignalP"/>
    </source>
</evidence>
<dbReference type="Gene3D" id="2.60.40.420">
    <property type="entry name" value="Cupredoxins - blue copper proteins"/>
    <property type="match status" value="1"/>
</dbReference>
<dbReference type="AlphaFoldDB" id="A0A7T0C442"/>